<keyword evidence="2" id="KW-1133">Transmembrane helix</keyword>
<feature type="transmembrane region" description="Helical" evidence="2">
    <location>
        <begin position="54"/>
        <end position="72"/>
    </location>
</feature>
<name>A0ABN8ESF5_9BACT</name>
<evidence type="ECO:0000256" key="2">
    <source>
        <dbReference type="SAM" id="Phobius"/>
    </source>
</evidence>
<proteinExistence type="predicted"/>
<dbReference type="RefSeq" id="WP_238804349.1">
    <property type="nucleotide sequence ID" value="NZ_CAKLPY010000001.1"/>
</dbReference>
<organism evidence="3 4">
    <name type="scientific">Emticicia aquatica</name>
    <dbReference type="NCBI Taxonomy" id="1681835"/>
    <lineage>
        <taxon>Bacteria</taxon>
        <taxon>Pseudomonadati</taxon>
        <taxon>Bacteroidota</taxon>
        <taxon>Cytophagia</taxon>
        <taxon>Cytophagales</taxon>
        <taxon>Leadbetterellaceae</taxon>
        <taxon>Emticicia</taxon>
    </lineage>
</organism>
<keyword evidence="4" id="KW-1185">Reference proteome</keyword>
<protein>
    <recommendedName>
        <fullName evidence="5">Outer membrane protein beta-barrel domain-containing protein</fullName>
    </recommendedName>
</protein>
<comment type="caution">
    <text evidence="3">The sequence shown here is derived from an EMBL/GenBank/DDBJ whole genome shotgun (WGS) entry which is preliminary data.</text>
</comment>
<evidence type="ECO:0000313" key="4">
    <source>
        <dbReference type="Proteomes" id="UP000837932"/>
    </source>
</evidence>
<evidence type="ECO:0000313" key="3">
    <source>
        <dbReference type="EMBL" id="CAH0994518.1"/>
    </source>
</evidence>
<keyword evidence="2" id="KW-0812">Transmembrane</keyword>
<sequence>MENFEDNIEKEYRRRFHDFEEMPDDSLWSKIQERIAPEEANRPIIFWWNNLQRIGIAASILLMLLVGGYHYSTIFTNQNIQTENKIITKSTQTEISRKSENSRTKFPNINKKTNIEDGQIGQNRDIYLEKTQLNLTKNTDEKHSEKKNVKLEQTLVGLFVTKSGQKKKQRYVDNETKEIQILPNENAENLLVKVESKITLAENAILEKIQSTGNGKIDKTEINQHIVFLSPRKMVLQVNEKTLTVPEWSRDEAQIAFEQEPGRKLVFIPPAEVFANVTPMLSYYVFSPNKSDNILVKDFNSSSDRLGFAAQFGFVYPIHKKLNLRTGLSFMTGKSKISYDLTNDTQKIVKVIDELNIEIEPTNQVNTERKNWKYVELQSDFLYEIKKFQALSLGFRAGIQTSALNKPVFNGRLGYRISKSVNDRVAVWLEPSVAISLSSQKSIENLFIYHTTGFGLNMGVSLLRTY</sequence>
<dbReference type="Proteomes" id="UP000837932">
    <property type="component" value="Unassembled WGS sequence"/>
</dbReference>
<feature type="region of interest" description="Disordered" evidence="1">
    <location>
        <begin position="93"/>
        <end position="115"/>
    </location>
</feature>
<keyword evidence="2" id="KW-0472">Membrane</keyword>
<reference evidence="3" key="1">
    <citation type="submission" date="2021-12" db="EMBL/GenBank/DDBJ databases">
        <authorList>
            <person name="Rodrigo-Torres L."/>
            <person name="Arahal R. D."/>
            <person name="Lucena T."/>
        </authorList>
    </citation>
    <scope>NUCLEOTIDE SEQUENCE</scope>
    <source>
        <strain evidence="3">CECT 8858</strain>
    </source>
</reference>
<gene>
    <name evidence="3" type="ORF">EMA8858_00628</name>
</gene>
<accession>A0ABN8ESF5</accession>
<evidence type="ECO:0000256" key="1">
    <source>
        <dbReference type="SAM" id="MobiDB-lite"/>
    </source>
</evidence>
<evidence type="ECO:0008006" key="5">
    <source>
        <dbReference type="Google" id="ProtNLM"/>
    </source>
</evidence>
<dbReference type="EMBL" id="CAKLPY010000001">
    <property type="protein sequence ID" value="CAH0994518.1"/>
    <property type="molecule type" value="Genomic_DNA"/>
</dbReference>